<feature type="transmembrane region" description="Helical" evidence="1">
    <location>
        <begin position="7"/>
        <end position="32"/>
    </location>
</feature>
<organism evidence="2 3">
    <name type="scientific">Pantoea eucrina</name>
    <dbReference type="NCBI Taxonomy" id="472693"/>
    <lineage>
        <taxon>Bacteria</taxon>
        <taxon>Pseudomonadati</taxon>
        <taxon>Pseudomonadota</taxon>
        <taxon>Gammaproteobacteria</taxon>
        <taxon>Enterobacterales</taxon>
        <taxon>Erwiniaceae</taxon>
        <taxon>Pantoea</taxon>
    </lineage>
</organism>
<gene>
    <name evidence="2" type="ORF">JJB79_06475</name>
</gene>
<evidence type="ECO:0000256" key="1">
    <source>
        <dbReference type="SAM" id="Phobius"/>
    </source>
</evidence>
<name>A0ABS1Z3T6_9GAMM</name>
<keyword evidence="1" id="KW-1133">Transmembrane helix</keyword>
<proteinExistence type="predicted"/>
<dbReference type="RefSeq" id="WP_039383088.1">
    <property type="nucleotide sequence ID" value="NZ_CP083448.1"/>
</dbReference>
<sequence>MRNLLRLITTILFVVLIVTVGVFISRALFYFLEIRSFNIPFIDILKVSLKSGVAGGLVGGVGIYLIPYFAKKMPKR</sequence>
<accession>A0ABS1Z3T6</accession>
<comment type="caution">
    <text evidence="2">The sequence shown here is derived from an EMBL/GenBank/DDBJ whole genome shotgun (WGS) entry which is preliminary data.</text>
</comment>
<dbReference type="GeneID" id="84690595"/>
<keyword evidence="3" id="KW-1185">Reference proteome</keyword>
<keyword evidence="1" id="KW-0812">Transmembrane</keyword>
<reference evidence="2 3" key="1">
    <citation type="submission" date="2021-01" db="EMBL/GenBank/DDBJ databases">
        <title>Complete genome sequence of Pantoea eucrina OB49, a heavy metal tolerant bacterium with PGPR potential isolated from wheat in Algeria.</title>
        <authorList>
            <person name="Lekired A."/>
            <person name="Ouzari I.H."/>
        </authorList>
    </citation>
    <scope>NUCLEOTIDE SEQUENCE [LARGE SCALE GENOMIC DNA]</scope>
    <source>
        <strain evidence="2 3">OB49</strain>
    </source>
</reference>
<dbReference type="EMBL" id="JAFCXS010000003">
    <property type="protein sequence ID" value="MBM0747066.1"/>
    <property type="molecule type" value="Genomic_DNA"/>
</dbReference>
<dbReference type="Proteomes" id="UP000809137">
    <property type="component" value="Unassembled WGS sequence"/>
</dbReference>
<protein>
    <submittedName>
        <fullName evidence="2">Uncharacterized protein</fullName>
    </submittedName>
</protein>
<evidence type="ECO:0000313" key="2">
    <source>
        <dbReference type="EMBL" id="MBM0747066.1"/>
    </source>
</evidence>
<keyword evidence="1" id="KW-0472">Membrane</keyword>
<feature type="transmembrane region" description="Helical" evidence="1">
    <location>
        <begin position="52"/>
        <end position="70"/>
    </location>
</feature>
<evidence type="ECO:0000313" key="3">
    <source>
        <dbReference type="Proteomes" id="UP000809137"/>
    </source>
</evidence>